<reference evidence="3 4" key="1">
    <citation type="submission" date="2020-08" db="EMBL/GenBank/DDBJ databases">
        <title>Cohnella phylogeny.</title>
        <authorList>
            <person name="Dunlap C."/>
        </authorList>
    </citation>
    <scope>NUCLEOTIDE SEQUENCE [LARGE SCALE GENOMIC DNA]</scope>
    <source>
        <strain evidence="3 4">DSM 28246</strain>
    </source>
</reference>
<accession>A0A7X0RPE9</accession>
<feature type="compositionally biased region" description="Low complexity" evidence="1">
    <location>
        <begin position="34"/>
        <end position="44"/>
    </location>
</feature>
<dbReference type="Proteomes" id="UP000547209">
    <property type="component" value="Unassembled WGS sequence"/>
</dbReference>
<evidence type="ECO:0000256" key="2">
    <source>
        <dbReference type="SAM" id="SignalP"/>
    </source>
</evidence>
<dbReference type="AlphaFoldDB" id="A0A7X0RPE9"/>
<organism evidence="3 4">
    <name type="scientific">Cohnella nanjingensis</name>
    <dbReference type="NCBI Taxonomy" id="1387779"/>
    <lineage>
        <taxon>Bacteria</taxon>
        <taxon>Bacillati</taxon>
        <taxon>Bacillota</taxon>
        <taxon>Bacilli</taxon>
        <taxon>Bacillales</taxon>
        <taxon>Paenibacillaceae</taxon>
        <taxon>Cohnella</taxon>
    </lineage>
</organism>
<feature type="signal peptide" evidence="2">
    <location>
        <begin position="1"/>
        <end position="30"/>
    </location>
</feature>
<sequence>MKKSMRIKIPLTLMLALTLLLPLAAMHAAAATPDSDSAAATGPEGYPGHGHPGDGHGGHKMGLLRSEQLLALLKTDASSLEQALRSGKSLADVAKAKGVDKQKVVDLIVTQQTAKLDAAVQSGRLSASDAQQWRSDMQARALRIVEHKGLWGGKERYRESRRLADTASVLGLTADQLIQELKKGKTIAQLGKEKGISEEVLVNRLLEKEKVRIQERIHRSWAPNAKRNA</sequence>
<keyword evidence="4" id="KW-1185">Reference proteome</keyword>
<feature type="region of interest" description="Disordered" evidence="1">
    <location>
        <begin position="34"/>
        <end position="61"/>
    </location>
</feature>
<feature type="chain" id="PRO_5030753859" description="LysM domain-containing protein" evidence="2">
    <location>
        <begin position="31"/>
        <end position="229"/>
    </location>
</feature>
<proteinExistence type="predicted"/>
<evidence type="ECO:0000256" key="1">
    <source>
        <dbReference type="SAM" id="MobiDB-lite"/>
    </source>
</evidence>
<comment type="caution">
    <text evidence="3">The sequence shown here is derived from an EMBL/GenBank/DDBJ whole genome shotgun (WGS) entry which is preliminary data.</text>
</comment>
<dbReference type="EMBL" id="JACJVP010000017">
    <property type="protein sequence ID" value="MBB6671091.1"/>
    <property type="molecule type" value="Genomic_DNA"/>
</dbReference>
<name>A0A7X0RPE9_9BACL</name>
<gene>
    <name evidence="3" type="ORF">H7C19_10365</name>
</gene>
<protein>
    <recommendedName>
        <fullName evidence="5">LysM domain-containing protein</fullName>
    </recommendedName>
</protein>
<evidence type="ECO:0008006" key="5">
    <source>
        <dbReference type="Google" id="ProtNLM"/>
    </source>
</evidence>
<evidence type="ECO:0000313" key="4">
    <source>
        <dbReference type="Proteomes" id="UP000547209"/>
    </source>
</evidence>
<keyword evidence="2" id="KW-0732">Signal</keyword>
<evidence type="ECO:0000313" key="3">
    <source>
        <dbReference type="EMBL" id="MBB6671091.1"/>
    </source>
</evidence>